<dbReference type="Gene3D" id="1.20.1600.10">
    <property type="entry name" value="Outer membrane efflux proteins (OEP)"/>
    <property type="match status" value="1"/>
</dbReference>
<accession>A0ABY3C6F4</accession>
<evidence type="ECO:0000313" key="2">
    <source>
        <dbReference type="Proteomes" id="UP000733744"/>
    </source>
</evidence>
<reference evidence="1 2" key="1">
    <citation type="journal article" date="2019" name="Antonie Van Leeuwenhoek">
        <title>Description of 'Ca. Methylobacter oryzae' KRF1, a novel species from the environmentally important Methylobacter clade 2.</title>
        <authorList>
            <person name="Khatri K."/>
            <person name="Mohite J.A."/>
            <person name="Pandit P.S."/>
            <person name="Bahulikar R."/>
            <person name="Rahalkar M.C."/>
        </authorList>
    </citation>
    <scope>NUCLEOTIDE SEQUENCE [LARGE SCALE GENOMIC DNA]</scope>
    <source>
        <strain evidence="1 2">KRF1</strain>
    </source>
</reference>
<dbReference type="Proteomes" id="UP000733744">
    <property type="component" value="Unassembled WGS sequence"/>
</dbReference>
<keyword evidence="2" id="KW-1185">Reference proteome</keyword>
<organism evidence="1 2">
    <name type="scientific">Candidatus Methylobacter oryzae</name>
    <dbReference type="NCBI Taxonomy" id="2497749"/>
    <lineage>
        <taxon>Bacteria</taxon>
        <taxon>Pseudomonadati</taxon>
        <taxon>Pseudomonadota</taxon>
        <taxon>Gammaproteobacteria</taxon>
        <taxon>Methylococcales</taxon>
        <taxon>Methylococcaceae</taxon>
        <taxon>Methylobacter</taxon>
    </lineage>
</organism>
<name>A0ABY3C6F4_9GAMM</name>
<dbReference type="EMBL" id="RYFG02000117">
    <property type="protein sequence ID" value="TRW90628.1"/>
    <property type="molecule type" value="Genomic_DNA"/>
</dbReference>
<sequence>MFVRFYTATGVRACRITEAIALPAHFNRRSPIADGKLHSNAGVTQWLSAFAGPTLTELIQDPLNLNYDQKTATARVSSTREQARLNGVTTPYSIEKLLILRPWW</sequence>
<proteinExistence type="predicted"/>
<gene>
    <name evidence="1" type="ORF">EKO24_018585</name>
</gene>
<protein>
    <submittedName>
        <fullName evidence="1">Uncharacterized protein</fullName>
    </submittedName>
</protein>
<comment type="caution">
    <text evidence="1">The sequence shown here is derived from an EMBL/GenBank/DDBJ whole genome shotgun (WGS) entry which is preliminary data.</text>
</comment>
<dbReference type="RefSeq" id="WP_127030058.1">
    <property type="nucleotide sequence ID" value="NZ_RYFG02000117.1"/>
</dbReference>
<evidence type="ECO:0000313" key="1">
    <source>
        <dbReference type="EMBL" id="TRW90628.1"/>
    </source>
</evidence>